<dbReference type="GO" id="GO:0000049">
    <property type="term" value="F:tRNA binding"/>
    <property type="evidence" value="ECO:0007669"/>
    <property type="project" value="UniProtKB-UniRule"/>
</dbReference>
<dbReference type="PANTHER" id="PTHR11586">
    <property type="entry name" value="TRNA-AMINOACYLATION COFACTOR ARC1 FAMILY MEMBER"/>
    <property type="match status" value="1"/>
</dbReference>
<protein>
    <submittedName>
        <fullName evidence="5">tRNA-binding protein</fullName>
    </submittedName>
</protein>
<sequence>MDKNLSWDDFTKVDMRVGTVVEVRDFPKALRPAYQLELDFGNDIGVLKTSAQVTKRYQKEDLLGMQLIAVVNFPKKQIANFMSECLIIGVVGEDNDVSLLSPSLKTKNGLRVG</sequence>
<dbReference type="STRING" id="555500.I215_13492"/>
<organism evidence="5 6">
    <name type="scientific">Galbibacter marinus</name>
    <dbReference type="NCBI Taxonomy" id="555500"/>
    <lineage>
        <taxon>Bacteria</taxon>
        <taxon>Pseudomonadati</taxon>
        <taxon>Bacteroidota</taxon>
        <taxon>Flavobacteriia</taxon>
        <taxon>Flavobacteriales</taxon>
        <taxon>Flavobacteriaceae</taxon>
        <taxon>Galbibacter</taxon>
    </lineage>
</organism>
<evidence type="ECO:0000256" key="3">
    <source>
        <dbReference type="PROSITE-ProRule" id="PRU00209"/>
    </source>
</evidence>
<dbReference type="InterPro" id="IPR051270">
    <property type="entry name" value="Tyrosine-tRNA_ligase_regulator"/>
</dbReference>
<evidence type="ECO:0000256" key="1">
    <source>
        <dbReference type="ARBA" id="ARBA00022555"/>
    </source>
</evidence>
<dbReference type="NCBIfam" id="NF007495">
    <property type="entry name" value="PRK10089.1-4"/>
    <property type="match status" value="1"/>
</dbReference>
<dbReference type="Gene3D" id="2.40.50.140">
    <property type="entry name" value="Nucleic acid-binding proteins"/>
    <property type="match status" value="1"/>
</dbReference>
<dbReference type="InterPro" id="IPR008231">
    <property type="entry name" value="CsaA"/>
</dbReference>
<name>K2Q079_9FLAO</name>
<dbReference type="OrthoDB" id="9794564at2"/>
<feature type="domain" description="TRNA-binding" evidence="4">
    <location>
        <begin position="9"/>
        <end position="113"/>
    </location>
</feature>
<keyword evidence="1 3" id="KW-0820">tRNA-binding</keyword>
<gene>
    <name evidence="5" type="ORF">I215_13492</name>
</gene>
<proteinExistence type="predicted"/>
<evidence type="ECO:0000313" key="6">
    <source>
        <dbReference type="Proteomes" id="UP000007364"/>
    </source>
</evidence>
<dbReference type="AlphaFoldDB" id="K2Q079"/>
<dbReference type="FunFam" id="2.40.50.140:FF:000165">
    <property type="entry name" value="Chaperone CsaA"/>
    <property type="match status" value="1"/>
</dbReference>
<dbReference type="PANTHER" id="PTHR11586:SF37">
    <property type="entry name" value="TRNA-BINDING DOMAIN-CONTAINING PROTEIN"/>
    <property type="match status" value="1"/>
</dbReference>
<evidence type="ECO:0000313" key="5">
    <source>
        <dbReference type="EMBL" id="EKF54256.1"/>
    </source>
</evidence>
<evidence type="ECO:0000259" key="4">
    <source>
        <dbReference type="PROSITE" id="PS50886"/>
    </source>
</evidence>
<keyword evidence="2 3" id="KW-0694">RNA-binding</keyword>
<dbReference type="PROSITE" id="PS50886">
    <property type="entry name" value="TRBD"/>
    <property type="match status" value="1"/>
</dbReference>
<dbReference type="SUPFAM" id="SSF50249">
    <property type="entry name" value="Nucleic acid-binding proteins"/>
    <property type="match status" value="1"/>
</dbReference>
<dbReference type="InterPro" id="IPR002547">
    <property type="entry name" value="tRNA-bd_dom"/>
</dbReference>
<dbReference type="PATRIC" id="fig|555500.3.peg.2778"/>
<dbReference type="NCBIfam" id="TIGR02222">
    <property type="entry name" value="chap_CsaA"/>
    <property type="match status" value="1"/>
</dbReference>
<evidence type="ECO:0000256" key="2">
    <source>
        <dbReference type="ARBA" id="ARBA00022884"/>
    </source>
</evidence>
<dbReference type="NCBIfam" id="NF007494">
    <property type="entry name" value="PRK10089.1-3"/>
    <property type="match status" value="1"/>
</dbReference>
<reference evidence="5 6" key="1">
    <citation type="journal article" date="2012" name="J. Bacteriol.">
        <title>Genome Sequence of Galbibacter marinum Type Strain ck-I2-15.</title>
        <authorList>
            <person name="Lai Q."/>
            <person name="Li C."/>
            <person name="Shao Z."/>
        </authorList>
    </citation>
    <scope>NUCLEOTIDE SEQUENCE [LARGE SCALE GENOMIC DNA]</scope>
    <source>
        <strain evidence="6">ck-I2-15</strain>
    </source>
</reference>
<keyword evidence="6" id="KW-1185">Reference proteome</keyword>
<accession>K2Q079</accession>
<dbReference type="EMBL" id="AMSG01000027">
    <property type="protein sequence ID" value="EKF54256.1"/>
    <property type="molecule type" value="Genomic_DNA"/>
</dbReference>
<dbReference type="Proteomes" id="UP000007364">
    <property type="component" value="Unassembled WGS sequence"/>
</dbReference>
<dbReference type="CDD" id="cd02798">
    <property type="entry name" value="tRNA_bind_CsaA"/>
    <property type="match status" value="1"/>
</dbReference>
<dbReference type="RefSeq" id="WP_008992536.1">
    <property type="nucleotide sequence ID" value="NZ_AMSG01000027.1"/>
</dbReference>
<dbReference type="InterPro" id="IPR012340">
    <property type="entry name" value="NA-bd_OB-fold"/>
</dbReference>
<dbReference type="Pfam" id="PF01588">
    <property type="entry name" value="tRNA_bind"/>
    <property type="match status" value="1"/>
</dbReference>
<comment type="caution">
    <text evidence="5">The sequence shown here is derived from an EMBL/GenBank/DDBJ whole genome shotgun (WGS) entry which is preliminary data.</text>
</comment>
<dbReference type="eggNOG" id="COG0073">
    <property type="taxonomic scope" value="Bacteria"/>
</dbReference>